<proteinExistence type="predicted"/>
<dbReference type="EMBL" id="JAOVZO020000017">
    <property type="protein sequence ID" value="MDC8013587.1"/>
    <property type="molecule type" value="Genomic_DNA"/>
</dbReference>
<evidence type="ECO:0000313" key="2">
    <source>
        <dbReference type="EMBL" id="MDC8013587.1"/>
    </source>
</evidence>
<dbReference type="InterPro" id="IPR016181">
    <property type="entry name" value="Acyl_CoA_acyltransferase"/>
</dbReference>
<dbReference type="RefSeq" id="WP_263545793.1">
    <property type="nucleotide sequence ID" value="NZ_JAOVZO020000017.1"/>
</dbReference>
<dbReference type="Proteomes" id="UP001139971">
    <property type="component" value="Unassembled WGS sequence"/>
</dbReference>
<reference evidence="2" key="1">
    <citation type="submission" date="2023-02" db="EMBL/GenBank/DDBJ databases">
        <title>Tahibacter soli sp. nov. isolated from soil.</title>
        <authorList>
            <person name="Baek J.H."/>
            <person name="Lee J.K."/>
            <person name="Choi D.G."/>
            <person name="Jeon C.O."/>
        </authorList>
    </citation>
    <scope>NUCLEOTIDE SEQUENCE</scope>
    <source>
        <strain evidence="2">BL</strain>
    </source>
</reference>
<dbReference type="AlphaFoldDB" id="A0A9X4BJW1"/>
<protein>
    <submittedName>
        <fullName evidence="2">GNAT family N-acetyltransferase</fullName>
    </submittedName>
</protein>
<feature type="domain" description="BioF2-like acetyltransferase" evidence="1">
    <location>
        <begin position="220"/>
        <end position="355"/>
    </location>
</feature>
<comment type="caution">
    <text evidence="2">The sequence shown here is derived from an EMBL/GenBank/DDBJ whole genome shotgun (WGS) entry which is preliminary data.</text>
</comment>
<dbReference type="Gene3D" id="3.40.630.30">
    <property type="match status" value="1"/>
</dbReference>
<dbReference type="InterPro" id="IPR038740">
    <property type="entry name" value="BioF2-like_GNAT_dom"/>
</dbReference>
<dbReference type="Pfam" id="PF13480">
    <property type="entry name" value="Acetyltransf_6"/>
    <property type="match status" value="1"/>
</dbReference>
<evidence type="ECO:0000259" key="1">
    <source>
        <dbReference type="Pfam" id="PF13480"/>
    </source>
</evidence>
<evidence type="ECO:0000313" key="3">
    <source>
        <dbReference type="Proteomes" id="UP001139971"/>
    </source>
</evidence>
<dbReference type="SUPFAM" id="SSF55729">
    <property type="entry name" value="Acyl-CoA N-acyltransferases (Nat)"/>
    <property type="match status" value="1"/>
</dbReference>
<gene>
    <name evidence="2" type="ORF">OD750_013675</name>
</gene>
<keyword evidence="3" id="KW-1185">Reference proteome</keyword>
<name>A0A9X4BJW1_9GAMM</name>
<accession>A0A9X4BJW1</accession>
<organism evidence="2 3">
    <name type="scientific">Tahibacter soli</name>
    <dbReference type="NCBI Taxonomy" id="2983605"/>
    <lineage>
        <taxon>Bacteria</taxon>
        <taxon>Pseudomonadati</taxon>
        <taxon>Pseudomonadota</taxon>
        <taxon>Gammaproteobacteria</taxon>
        <taxon>Lysobacterales</taxon>
        <taxon>Rhodanobacteraceae</taxon>
        <taxon>Tahibacter</taxon>
    </lineage>
</organism>
<sequence>MAKGLQRAVDNVKAAIGRHDKRATPSGLSCALADRVDFLNGAHWDSLARDASFFMSRDYRRLLETHAPNGMQQRYALVYRDGAPIVALAAQVLEVRGSQLANLPDSRVRKNALDRIKTRLLVCGSLVSSGFHGLAFAPDVDPGTLWHGVAEALYRIRRADRLHGQIDYVMIKDLDDARSSAAQPLRDFSYRPMQTEAEMAMPIRAHWRHFDDYLADLTSNYRSKAKKIVKAVDDAGYRVERNADATLHDARLHALYGEVESRAGTRLSALPPGYFGALARLAGADRFRCTLIRNDETIVGFITTIKDGERALGYYVGFDYAVNANVPLYLRLLQTLVEDAIELRCTELSFGRTAMEPKASLGATAHSSHVWLRHRVPAVNALVREIFARVAPHEAPQRNPFKETVAKS</sequence>